<evidence type="ECO:0000313" key="2">
    <source>
        <dbReference type="Proteomes" id="UP000004520"/>
    </source>
</evidence>
<evidence type="ECO:0000313" key="1">
    <source>
        <dbReference type="EMBL" id="EGK36522.1"/>
    </source>
</evidence>
<name>F5NWN5_SHIFL</name>
<dbReference type="Proteomes" id="UP000004520">
    <property type="component" value="Unassembled WGS sequence"/>
</dbReference>
<organism evidence="1 2">
    <name type="scientific">Shigella flexneri K-227</name>
    <dbReference type="NCBI Taxonomy" id="766147"/>
    <lineage>
        <taxon>Bacteria</taxon>
        <taxon>Pseudomonadati</taxon>
        <taxon>Pseudomonadota</taxon>
        <taxon>Gammaproteobacteria</taxon>
        <taxon>Enterobacterales</taxon>
        <taxon>Enterobacteriaceae</taxon>
        <taxon>Shigella</taxon>
    </lineage>
</organism>
<accession>F5NWN5</accession>
<dbReference type="AlphaFoldDB" id="F5NWN5"/>
<comment type="caution">
    <text evidence="1">The sequence shown here is derived from an EMBL/GenBank/DDBJ whole genome shotgun (WGS) entry which is preliminary data.</text>
</comment>
<sequence>MLKNREKYPKYFIIPKCKDRQYSIKNNITANFINCLLQI</sequence>
<dbReference type="EMBL" id="AFGY01000036">
    <property type="protein sequence ID" value="EGK36522.1"/>
    <property type="molecule type" value="Genomic_DNA"/>
</dbReference>
<proteinExistence type="predicted"/>
<gene>
    <name evidence="1" type="ORF">SFK227_2553</name>
</gene>
<reference evidence="1 2" key="1">
    <citation type="submission" date="2011-04" db="EMBL/GenBank/DDBJ databases">
        <authorList>
            <person name="Rasko D."/>
            <person name="Redman J."/>
            <person name="Daugherty S.C."/>
            <person name="Tallon L."/>
            <person name="Sadzewicz L."/>
            <person name="Jones K."/>
            <person name="Santana-Cruz I."/>
            <person name="Liu X."/>
        </authorList>
    </citation>
    <scope>NUCLEOTIDE SEQUENCE [LARGE SCALE GENOMIC DNA]</scope>
    <source>
        <strain evidence="1 2">K-227</strain>
    </source>
</reference>
<protein>
    <submittedName>
        <fullName evidence="1">Uncharacterized protein</fullName>
    </submittedName>
</protein>